<dbReference type="Pfam" id="PF11160">
    <property type="entry name" value="Hva1_TUDOR"/>
    <property type="match status" value="1"/>
</dbReference>
<evidence type="ECO:0000259" key="1">
    <source>
        <dbReference type="Pfam" id="PF11160"/>
    </source>
</evidence>
<keyword evidence="3" id="KW-1185">Reference proteome</keyword>
<dbReference type="RefSeq" id="WP_091835364.1">
    <property type="nucleotide sequence ID" value="NZ_FOAN01000004.1"/>
</dbReference>
<reference evidence="3" key="1">
    <citation type="submission" date="2016-10" db="EMBL/GenBank/DDBJ databases">
        <authorList>
            <person name="Varghese N."/>
            <person name="Submissions S."/>
        </authorList>
    </citation>
    <scope>NUCLEOTIDE SEQUENCE [LARGE SCALE GENOMIC DNA]</scope>
    <source>
        <strain evidence="3">LMG 26383,CCUG 61248,R- 45681</strain>
    </source>
</reference>
<dbReference type="OrthoDB" id="283968at2"/>
<protein>
    <recommendedName>
        <fullName evidence="1">Hypervirulence associated protein TUDOR domain-containing protein</fullName>
    </recommendedName>
</protein>
<evidence type="ECO:0000313" key="3">
    <source>
        <dbReference type="Proteomes" id="UP000199664"/>
    </source>
</evidence>
<evidence type="ECO:0000313" key="2">
    <source>
        <dbReference type="EMBL" id="SEL57622.1"/>
    </source>
</evidence>
<dbReference type="Proteomes" id="UP000199664">
    <property type="component" value="Unassembled WGS sequence"/>
</dbReference>
<organism evidence="2 3">
    <name type="scientific">Bosea lupini</name>
    <dbReference type="NCBI Taxonomy" id="1036779"/>
    <lineage>
        <taxon>Bacteria</taxon>
        <taxon>Pseudomonadati</taxon>
        <taxon>Pseudomonadota</taxon>
        <taxon>Alphaproteobacteria</taxon>
        <taxon>Hyphomicrobiales</taxon>
        <taxon>Boseaceae</taxon>
        <taxon>Bosea</taxon>
    </lineage>
</organism>
<sequence length="73" mass="8147">MTTAYKAGTDVTWRWGAHTARGRIEQVFTEPVTRTIKGTEVRRNASPENPAYLVTQPRGGYALKSHSELEKDG</sequence>
<name>A0A1H7RBW4_9HYPH</name>
<dbReference type="STRING" id="1036779.SAMN04515666_104330"/>
<dbReference type="InterPro" id="IPR021331">
    <property type="entry name" value="Hva1_TUDOR"/>
</dbReference>
<dbReference type="AlphaFoldDB" id="A0A1H7RBW4"/>
<gene>
    <name evidence="2" type="ORF">SAMN04515666_104330</name>
</gene>
<accession>A0A1H7RBW4</accession>
<dbReference type="EMBL" id="FOAN01000004">
    <property type="protein sequence ID" value="SEL57622.1"/>
    <property type="molecule type" value="Genomic_DNA"/>
</dbReference>
<proteinExistence type="predicted"/>
<feature type="domain" description="Hypervirulence associated protein TUDOR" evidence="1">
    <location>
        <begin position="8"/>
        <end position="69"/>
    </location>
</feature>